<reference evidence="3 4" key="1">
    <citation type="journal article" date="2023" name="Genome Announc.">
        <title>Pan-Genome Analyses of the Genus Cohnella and Proposal of the Novel Species Cohnella silvisoli sp. nov., Isolated from Forest Soil.</title>
        <authorList>
            <person name="Wang C."/>
            <person name="Mao L."/>
            <person name="Bao G."/>
            <person name="Zhu H."/>
        </authorList>
    </citation>
    <scope>NUCLEOTIDE SEQUENCE [LARGE SCALE GENOMIC DNA]</scope>
    <source>
        <strain evidence="3 4">NL03-T5-1</strain>
    </source>
</reference>
<dbReference type="PANTHER" id="PTHR11934">
    <property type="entry name" value="RIBOSE-5-PHOSPHATE ISOMERASE"/>
    <property type="match status" value="1"/>
</dbReference>
<keyword evidence="4" id="KW-1185">Reference proteome</keyword>
<comment type="subunit">
    <text evidence="2">Homodimer.</text>
</comment>
<comment type="caution">
    <text evidence="3">The sequence shown here is derived from an EMBL/GenBank/DDBJ whole genome shotgun (WGS) entry which is preliminary data.</text>
</comment>
<dbReference type="CDD" id="cd01398">
    <property type="entry name" value="RPI_A"/>
    <property type="match status" value="1"/>
</dbReference>
<protein>
    <recommendedName>
        <fullName evidence="2">Ribose-5-phosphate isomerase A</fullName>
        <ecNumber evidence="2">5.3.1.6</ecNumber>
    </recommendedName>
    <alternativeName>
        <fullName evidence="2">Phosphoriboisomerase A</fullName>
        <shortName evidence="2">PRI</shortName>
    </alternativeName>
</protein>
<sequence length="220" mass="23911">MIAKRVAAEKAVELIDNGMVVGLGSGSTSTLAIRKIAEYVKNGLQITAVASSKNSEKLAKELGIPIIPFSEVKEIDITIDGADEVDHDMNLIKGGGGALLREKILAFNSKKFVVIIDESKLVNKLGQFPLPVEIVPFASELTLKHLEALNCKPLIRRHNDKEWISDNGNLIVDCIFNVINDPSDLNQKIRSIPGVVETGLFIGMTHTLIIGNMEGTTRTL</sequence>
<dbReference type="HAMAP" id="MF_00170">
    <property type="entry name" value="Rib_5P_isom_A"/>
    <property type="match status" value="1"/>
</dbReference>
<organism evidence="3 4">
    <name type="scientific">Cohnella silvisoli</name>
    <dbReference type="NCBI Taxonomy" id="2873699"/>
    <lineage>
        <taxon>Bacteria</taxon>
        <taxon>Bacillati</taxon>
        <taxon>Bacillota</taxon>
        <taxon>Bacilli</taxon>
        <taxon>Bacillales</taxon>
        <taxon>Paenibacillaceae</taxon>
        <taxon>Cohnella</taxon>
    </lineage>
</organism>
<dbReference type="GO" id="GO:0004751">
    <property type="term" value="F:ribose-5-phosphate isomerase activity"/>
    <property type="evidence" value="ECO:0007669"/>
    <property type="project" value="UniProtKB-EC"/>
</dbReference>
<dbReference type="InterPro" id="IPR020672">
    <property type="entry name" value="Ribose5P_isomerase_typA_subgr"/>
</dbReference>
<feature type="binding site" evidence="2">
    <location>
        <begin position="25"/>
        <end position="28"/>
    </location>
    <ligand>
        <name>substrate</name>
    </ligand>
</feature>
<evidence type="ECO:0000256" key="2">
    <source>
        <dbReference type="HAMAP-Rule" id="MF_00170"/>
    </source>
</evidence>
<feature type="binding site" evidence="2">
    <location>
        <position position="120"/>
    </location>
    <ligand>
        <name>substrate</name>
    </ligand>
</feature>
<feature type="active site" description="Proton acceptor" evidence="2">
    <location>
        <position position="102"/>
    </location>
</feature>
<evidence type="ECO:0000313" key="3">
    <source>
        <dbReference type="EMBL" id="MEQ4484941.1"/>
    </source>
</evidence>
<comment type="function">
    <text evidence="2">Catalyzes the reversible conversion of ribose-5-phosphate to ribulose 5-phosphate.</text>
</comment>
<comment type="similarity">
    <text evidence="2">Belongs to the ribose 5-phosphate isomerase family.</text>
</comment>
<dbReference type="SUPFAM" id="SSF75445">
    <property type="entry name" value="D-ribose-5-phosphate isomerase (RpiA), lid domain"/>
    <property type="match status" value="1"/>
</dbReference>
<evidence type="ECO:0000256" key="1">
    <source>
        <dbReference type="ARBA" id="ARBA00023235"/>
    </source>
</evidence>
<dbReference type="Gene3D" id="3.40.50.1360">
    <property type="match status" value="1"/>
</dbReference>
<gene>
    <name evidence="2 3" type="primary">rpiA</name>
    <name evidence="3" type="ORF">QJS35_21365</name>
</gene>
<dbReference type="Gene3D" id="3.30.70.260">
    <property type="match status" value="1"/>
</dbReference>
<evidence type="ECO:0000313" key="4">
    <source>
        <dbReference type="Proteomes" id="UP001493487"/>
    </source>
</evidence>
<dbReference type="PANTHER" id="PTHR11934:SF0">
    <property type="entry name" value="RIBOSE-5-PHOSPHATE ISOMERASE"/>
    <property type="match status" value="1"/>
</dbReference>
<accession>A0ABV1KY05</accession>
<feature type="binding site" evidence="2">
    <location>
        <begin position="93"/>
        <end position="96"/>
    </location>
    <ligand>
        <name>substrate</name>
    </ligand>
</feature>
<keyword evidence="1 2" id="KW-0413">Isomerase</keyword>
<dbReference type="InterPro" id="IPR004788">
    <property type="entry name" value="Ribose5P_isomerase_type_A"/>
</dbReference>
<name>A0ABV1KY05_9BACL</name>
<dbReference type="SUPFAM" id="SSF100950">
    <property type="entry name" value="NagB/RpiA/CoA transferase-like"/>
    <property type="match status" value="1"/>
</dbReference>
<comment type="catalytic activity">
    <reaction evidence="2">
        <text>aldehydo-D-ribose 5-phosphate = D-ribulose 5-phosphate</text>
        <dbReference type="Rhea" id="RHEA:14657"/>
        <dbReference type="ChEBI" id="CHEBI:58121"/>
        <dbReference type="ChEBI" id="CHEBI:58273"/>
        <dbReference type="EC" id="5.3.1.6"/>
    </reaction>
</comment>
<dbReference type="NCBIfam" id="NF001924">
    <property type="entry name" value="PRK00702.1"/>
    <property type="match status" value="1"/>
</dbReference>
<dbReference type="NCBIfam" id="TIGR00021">
    <property type="entry name" value="rpiA"/>
    <property type="match status" value="1"/>
</dbReference>
<dbReference type="InterPro" id="IPR037171">
    <property type="entry name" value="NagB/RpiA_transferase-like"/>
</dbReference>
<feature type="binding site" evidence="2">
    <location>
        <begin position="80"/>
        <end position="83"/>
    </location>
    <ligand>
        <name>substrate</name>
    </ligand>
</feature>
<dbReference type="Pfam" id="PF06026">
    <property type="entry name" value="Rib_5-P_isom_A"/>
    <property type="match status" value="1"/>
</dbReference>
<dbReference type="EC" id="5.3.1.6" evidence="2"/>
<dbReference type="EMBL" id="JASKHM010000013">
    <property type="protein sequence ID" value="MEQ4484941.1"/>
    <property type="molecule type" value="Genomic_DNA"/>
</dbReference>
<comment type="pathway">
    <text evidence="2">Carbohydrate degradation; pentose phosphate pathway; D-ribose 5-phosphate from D-ribulose 5-phosphate (non-oxidative stage): step 1/1.</text>
</comment>
<proteinExistence type="inferred from homology"/>
<dbReference type="Proteomes" id="UP001493487">
    <property type="component" value="Unassembled WGS sequence"/>
</dbReference>